<evidence type="ECO:0000313" key="1">
    <source>
        <dbReference type="EMBL" id="CDM57629.1"/>
    </source>
</evidence>
<organism evidence="1 2">
    <name type="scientific">Rhizobium favelukesii</name>
    <dbReference type="NCBI Taxonomy" id="348824"/>
    <lineage>
        <taxon>Bacteria</taxon>
        <taxon>Pseudomonadati</taxon>
        <taxon>Pseudomonadota</taxon>
        <taxon>Alphaproteobacteria</taxon>
        <taxon>Hyphomicrobiales</taxon>
        <taxon>Rhizobiaceae</taxon>
        <taxon>Rhizobium/Agrobacterium group</taxon>
        <taxon>Rhizobium</taxon>
    </lineage>
</organism>
<sequence length="184" mass="20948">MDRTIFIALLLLLAGCSDPGVRNLDYFKIGKFDTREGRQALLSKLTSTDETVDVFDPKFRVATGNDADGNAVTAVFYEEKAVKFSIQLKYEIRTQTSNEFKAVEVKYELDKLRRDSLGECQVDKCVIADYNCDYTIIDNAECSVVVHSHDNGDGWFTDIRWSDQAFWRARTNDYLSSVSKKLPD</sequence>
<reference evidence="1" key="1">
    <citation type="submission" date="2013-11" db="EMBL/GenBank/DDBJ databases">
        <title>Draft genome sequence of the broad-host-range Rhizobium sp. LPU83 strain, a member of the low-genetic diversity Oregon-like Rhizobium sp. group.</title>
        <authorList>
            <person name="Wibberg D."/>
            <person name="Puehler A."/>
            <person name="Schlueter A."/>
        </authorList>
    </citation>
    <scope>NUCLEOTIDE SEQUENCE [LARGE SCALE GENOMIC DNA]</scope>
    <source>
        <strain evidence="1">LPU83</strain>
    </source>
</reference>
<keyword evidence="2" id="KW-1185">Reference proteome</keyword>
<dbReference type="KEGG" id="rhl:LPU83_1970"/>
<protein>
    <submittedName>
        <fullName evidence="1">Uncharacterized protein</fullName>
    </submittedName>
</protein>
<dbReference type="Proteomes" id="UP000019443">
    <property type="component" value="Chromosome"/>
</dbReference>
<name>W6R9M7_9HYPH</name>
<dbReference type="EMBL" id="HG916852">
    <property type="protein sequence ID" value="CDM57629.1"/>
    <property type="molecule type" value="Genomic_DNA"/>
</dbReference>
<dbReference type="PATRIC" id="fig|348824.6.peg.2120"/>
<dbReference type="HOGENOM" id="CLU_1467093_0_0_5"/>
<gene>
    <name evidence="1" type="ORF">LPU83_1970</name>
</gene>
<dbReference type="RefSeq" id="WP_024314037.1">
    <property type="nucleotide sequence ID" value="NZ_ATTO01000008.1"/>
</dbReference>
<evidence type="ECO:0000313" key="2">
    <source>
        <dbReference type="Proteomes" id="UP000019443"/>
    </source>
</evidence>
<proteinExistence type="predicted"/>
<dbReference type="PROSITE" id="PS51257">
    <property type="entry name" value="PROKAR_LIPOPROTEIN"/>
    <property type="match status" value="1"/>
</dbReference>
<accession>W6R9M7</accession>
<dbReference type="AlphaFoldDB" id="W6R9M7"/>